<keyword evidence="3" id="KW-0456">Lyase</keyword>
<dbReference type="InterPro" id="IPR036052">
    <property type="entry name" value="TrpB-like_PALP_sf"/>
</dbReference>
<dbReference type="GO" id="GO:0006567">
    <property type="term" value="P:L-threonine catabolic process"/>
    <property type="evidence" value="ECO:0007669"/>
    <property type="project" value="TreeGrafter"/>
</dbReference>
<dbReference type="AlphaFoldDB" id="A0A8S8X8N0"/>
<dbReference type="PANTHER" id="PTHR48078:SF6">
    <property type="entry name" value="L-THREONINE DEHYDRATASE CATABOLIC TDCB"/>
    <property type="match status" value="1"/>
</dbReference>
<accession>A0A8S8X8N0</accession>
<sequence>MTAPTIADIQSVRAQIAPYILETPVHRWDGRERDARFEGDVVVKLELFQHTGTFKPRGALSNALSLQPDALQRGITAVSAGNHAIAAAYAAHRLGVSAKVVMLASANPARVQRAKAYGAEVVMAPDGKSAFELAGQIERDEGRAFIHPFEGHRTALGTATIAAEWHEQAPDLDAIIVPIGGGGLMAGIAAATKLLALNCQVFGVEPEGADTMHRSFAAGEPVSRSDVATIADSLAPPYALPYSFDLCRRNVDELVMINDDQIRDAMGVLFREMKLAVEPSGAAATAALFGPLRDRLRGKRVGVIACGANIDIAGFAKHIGAAQEASGLL</sequence>
<reference evidence="5" key="1">
    <citation type="submission" date="2021-02" db="EMBL/GenBank/DDBJ databases">
        <title>Genome sequence of Rhodospirillales sp. strain TMPK1 isolated from soil.</title>
        <authorList>
            <person name="Nakai R."/>
            <person name="Kusada H."/>
            <person name="Tamaki H."/>
        </authorList>
    </citation>
    <scope>NUCLEOTIDE SEQUENCE</scope>
    <source>
        <strain evidence="5">TMPK1</strain>
    </source>
</reference>
<gene>
    <name evidence="5" type="ORF">TMPK1_01060</name>
</gene>
<evidence type="ECO:0000256" key="1">
    <source>
        <dbReference type="ARBA" id="ARBA00001933"/>
    </source>
</evidence>
<comment type="cofactor">
    <cofactor evidence="1">
        <name>pyridoxal 5'-phosphate</name>
        <dbReference type="ChEBI" id="CHEBI:597326"/>
    </cofactor>
</comment>
<dbReference type="EMBL" id="BOPV01000001">
    <property type="protein sequence ID" value="GIL37869.1"/>
    <property type="molecule type" value="Genomic_DNA"/>
</dbReference>
<proteinExistence type="predicted"/>
<dbReference type="RefSeq" id="WP_420240769.1">
    <property type="nucleotide sequence ID" value="NZ_BOPV01000001.1"/>
</dbReference>
<evidence type="ECO:0000259" key="4">
    <source>
        <dbReference type="Pfam" id="PF00291"/>
    </source>
</evidence>
<dbReference type="GO" id="GO:0006565">
    <property type="term" value="P:L-serine catabolic process"/>
    <property type="evidence" value="ECO:0007669"/>
    <property type="project" value="TreeGrafter"/>
</dbReference>
<dbReference type="InterPro" id="IPR001926">
    <property type="entry name" value="TrpB-like_PALP"/>
</dbReference>
<protein>
    <submittedName>
        <fullName evidence="5">Serine/threonine dehydratase</fullName>
    </submittedName>
</protein>
<dbReference type="InterPro" id="IPR050147">
    <property type="entry name" value="Ser/Thr_Dehydratase"/>
</dbReference>
<dbReference type="Proteomes" id="UP000681075">
    <property type="component" value="Unassembled WGS sequence"/>
</dbReference>
<keyword evidence="6" id="KW-1185">Reference proteome</keyword>
<dbReference type="CDD" id="cd01562">
    <property type="entry name" value="Thr-dehyd"/>
    <property type="match status" value="1"/>
</dbReference>
<name>A0A8S8X8N0_9PROT</name>
<dbReference type="PANTHER" id="PTHR48078">
    <property type="entry name" value="THREONINE DEHYDRATASE, MITOCHONDRIAL-RELATED"/>
    <property type="match status" value="1"/>
</dbReference>
<dbReference type="SUPFAM" id="SSF53686">
    <property type="entry name" value="Tryptophan synthase beta subunit-like PLP-dependent enzymes"/>
    <property type="match status" value="1"/>
</dbReference>
<feature type="domain" description="Tryptophan synthase beta chain-like PALP" evidence="4">
    <location>
        <begin position="17"/>
        <end position="307"/>
    </location>
</feature>
<keyword evidence="2" id="KW-0663">Pyridoxal phosphate</keyword>
<dbReference type="Gene3D" id="3.40.50.1100">
    <property type="match status" value="2"/>
</dbReference>
<comment type="caution">
    <text evidence="5">The sequence shown here is derived from an EMBL/GenBank/DDBJ whole genome shotgun (WGS) entry which is preliminary data.</text>
</comment>
<evidence type="ECO:0000313" key="5">
    <source>
        <dbReference type="EMBL" id="GIL37869.1"/>
    </source>
</evidence>
<evidence type="ECO:0000256" key="3">
    <source>
        <dbReference type="ARBA" id="ARBA00023239"/>
    </source>
</evidence>
<evidence type="ECO:0000256" key="2">
    <source>
        <dbReference type="ARBA" id="ARBA00022898"/>
    </source>
</evidence>
<organism evidence="5 6">
    <name type="scientific">Roseiterribacter gracilis</name>
    <dbReference type="NCBI Taxonomy" id="2812848"/>
    <lineage>
        <taxon>Bacteria</taxon>
        <taxon>Pseudomonadati</taxon>
        <taxon>Pseudomonadota</taxon>
        <taxon>Alphaproteobacteria</taxon>
        <taxon>Rhodospirillales</taxon>
        <taxon>Roseiterribacteraceae</taxon>
        <taxon>Roseiterribacter</taxon>
    </lineage>
</organism>
<evidence type="ECO:0000313" key="6">
    <source>
        <dbReference type="Proteomes" id="UP000681075"/>
    </source>
</evidence>
<dbReference type="GO" id="GO:0003941">
    <property type="term" value="F:L-serine ammonia-lyase activity"/>
    <property type="evidence" value="ECO:0007669"/>
    <property type="project" value="TreeGrafter"/>
</dbReference>
<dbReference type="GO" id="GO:0009097">
    <property type="term" value="P:isoleucine biosynthetic process"/>
    <property type="evidence" value="ECO:0007669"/>
    <property type="project" value="TreeGrafter"/>
</dbReference>
<dbReference type="Pfam" id="PF00291">
    <property type="entry name" value="PALP"/>
    <property type="match status" value="1"/>
</dbReference>
<dbReference type="GO" id="GO:0004794">
    <property type="term" value="F:threonine deaminase activity"/>
    <property type="evidence" value="ECO:0007669"/>
    <property type="project" value="TreeGrafter"/>
</dbReference>